<dbReference type="PATRIC" id="fig|273677.3.peg.1029"/>
<evidence type="ECO:0000313" key="6">
    <source>
        <dbReference type="Proteomes" id="UP000024001"/>
    </source>
</evidence>
<evidence type="ECO:0000256" key="3">
    <source>
        <dbReference type="SAM" id="Phobius"/>
    </source>
</evidence>
<evidence type="ECO:0000313" key="5">
    <source>
        <dbReference type="EMBL" id="EZP28073.1"/>
    </source>
</evidence>
<feature type="transmembrane region" description="Helical" evidence="3">
    <location>
        <begin position="230"/>
        <end position="249"/>
    </location>
</feature>
<dbReference type="GO" id="GO:0004222">
    <property type="term" value="F:metalloendopeptidase activity"/>
    <property type="evidence" value="ECO:0007669"/>
    <property type="project" value="TreeGrafter"/>
</dbReference>
<dbReference type="EMBL" id="JFYO01000004">
    <property type="protein sequence ID" value="EZP28073.1"/>
    <property type="molecule type" value="Genomic_DNA"/>
</dbReference>
<evidence type="ECO:0000259" key="4">
    <source>
        <dbReference type="Pfam" id="PF01551"/>
    </source>
</evidence>
<keyword evidence="1" id="KW-0732">Signal</keyword>
<comment type="caution">
    <text evidence="5">The sequence shown here is derived from an EMBL/GenBank/DDBJ whole genome shotgun (WGS) entry which is preliminary data.</text>
</comment>
<evidence type="ECO:0000256" key="2">
    <source>
        <dbReference type="SAM" id="MobiDB-lite"/>
    </source>
</evidence>
<dbReference type="InterPro" id="IPR016047">
    <property type="entry name" value="M23ase_b-sheet_dom"/>
</dbReference>
<dbReference type="InterPro" id="IPR011055">
    <property type="entry name" value="Dup_hybrid_motif"/>
</dbReference>
<dbReference type="OrthoDB" id="1099523at2"/>
<dbReference type="Gene3D" id="2.70.70.10">
    <property type="entry name" value="Glucose Permease (Domain IIA)"/>
    <property type="match status" value="1"/>
</dbReference>
<keyword evidence="6" id="KW-1185">Reference proteome</keyword>
<dbReference type="Pfam" id="PF01551">
    <property type="entry name" value="Peptidase_M23"/>
    <property type="match status" value="1"/>
</dbReference>
<reference evidence="5 6" key="1">
    <citation type="submission" date="2014-03" db="EMBL/GenBank/DDBJ databases">
        <title>Draft Genome Sequences of 13 Willow Endophytes.</title>
        <authorList>
            <person name="Gan H.Y."/>
            <person name="Gan H.M."/>
            <person name="Savka M.A."/>
            <person name="Hudson A.O."/>
        </authorList>
    </citation>
    <scope>NUCLEOTIDE SEQUENCE [LARGE SCALE GENOMIC DNA]</scope>
    <source>
        <strain evidence="5 6">RIT293</strain>
    </source>
</reference>
<dbReference type="RefSeq" id="WP_081416947.1">
    <property type="nucleotide sequence ID" value="NZ_JFYO01000004.1"/>
</dbReference>
<protein>
    <submittedName>
        <fullName evidence="5">Peptidase M23</fullName>
    </submittedName>
</protein>
<keyword evidence="3" id="KW-1133">Transmembrane helix</keyword>
<keyword evidence="3" id="KW-0472">Membrane</keyword>
<evidence type="ECO:0000256" key="1">
    <source>
        <dbReference type="ARBA" id="ARBA00022729"/>
    </source>
</evidence>
<gene>
    <name evidence="5" type="ORF">BW34_01049</name>
</gene>
<sequence>MSPRPRRSTREPARLTFEIPPTDAPAARRDRRPATSGTTPLTRAELRRRAAHTAATSDVETAAVQAVAAMGEVIALVQAAETPSLRRRRTRDAAATETIATETLVAEVAPASIAESVVAEATAGTLPLRRRSRAAAAAAPVADAAPVREFLDETIVLPSAGSTHATAHEAGPSVDEFELAAKAFSFTGETPIQVARAAVEAEERATPTTRVRMADQAPRPRRGRIVFKRLAAASFSVSVVGVVGLLAIGTTTPVAAVGAFGQEVRGDMMLASDTTDAASPEIQAYVAGSTVAASDLARSDEYDIESMSDVAADSGVTKFAGTWVNDATADVQWPFPVGVPISAQFGSVSYMSKFSRPHHGTDFTPGRGAEVHAVAGGTVRIATEAGGDYGVTVVLDHIIDGKLVSTRYGHMEYGSLRVSPGETVKAGEVIGLVGSTGKSTGPHLHLEVLLGGTTRIDPLPWLKEHTRG</sequence>
<dbReference type="PANTHER" id="PTHR21666:SF289">
    <property type="entry name" value="L-ALA--D-GLU ENDOPEPTIDASE"/>
    <property type="match status" value="1"/>
</dbReference>
<accession>A0A031FTZ5</accession>
<feature type="domain" description="M23ase beta-sheet core" evidence="4">
    <location>
        <begin position="357"/>
        <end position="457"/>
    </location>
</feature>
<dbReference type="eggNOG" id="COG0739">
    <property type="taxonomic scope" value="Bacteria"/>
</dbReference>
<dbReference type="SUPFAM" id="SSF51261">
    <property type="entry name" value="Duplicated hybrid motif"/>
    <property type="match status" value="1"/>
</dbReference>
<dbReference type="Proteomes" id="UP000024001">
    <property type="component" value="Unassembled WGS sequence"/>
</dbReference>
<feature type="region of interest" description="Disordered" evidence="2">
    <location>
        <begin position="1"/>
        <end position="41"/>
    </location>
</feature>
<keyword evidence="3" id="KW-0812">Transmembrane</keyword>
<dbReference type="AlphaFoldDB" id="A0A031FTZ5"/>
<dbReference type="InterPro" id="IPR050570">
    <property type="entry name" value="Cell_wall_metabolism_enzyme"/>
</dbReference>
<name>A0A031FTZ5_9MICO</name>
<organism evidence="5 6">
    <name type="scientific">Microbacterium oleivorans</name>
    <dbReference type="NCBI Taxonomy" id="273677"/>
    <lineage>
        <taxon>Bacteria</taxon>
        <taxon>Bacillati</taxon>
        <taxon>Actinomycetota</taxon>
        <taxon>Actinomycetes</taxon>
        <taxon>Micrococcales</taxon>
        <taxon>Microbacteriaceae</taxon>
        <taxon>Microbacterium</taxon>
    </lineage>
</organism>
<dbReference type="PANTHER" id="PTHR21666">
    <property type="entry name" value="PEPTIDASE-RELATED"/>
    <property type="match status" value="1"/>
</dbReference>
<proteinExistence type="predicted"/>
<dbReference type="CDD" id="cd12797">
    <property type="entry name" value="M23_peptidase"/>
    <property type="match status" value="1"/>
</dbReference>